<name>A0A8W8JG82_MAGGI</name>
<comment type="caution">
    <text evidence="3">Lacks conserved residue(s) required for the propagation of feature annotation.</text>
</comment>
<sequence>MVLEKIGQQMCFKECEAYGACLSINYNRGQFVCELNSGRQNNNLSLINDDDYVYKEIPRAVNKTCGNVTCNSYSKCVRTAFRDSVCIPFVCSDPEPPIENRIIVNRTYVPPSITYGCSPGFTSVGSKNVITCVPGQKWETRNYTCEGRCSGVLEVYEERPYCFINETATWDDAVQTCNSSGGHLVEIENLTKQNWIISKMISSNEYMWIGLTDRDSEGTWYWINSRKQPIFTDWSPSEPSGGTSEIDAVLNLISKKWHDVPTNFKATILCEI</sequence>
<keyword evidence="7" id="KW-1185">Reference proteome</keyword>
<keyword evidence="3" id="KW-0768">Sushi</keyword>
<dbReference type="PROSITE" id="PS50041">
    <property type="entry name" value="C_TYPE_LECTIN_2"/>
    <property type="match status" value="1"/>
</dbReference>
<evidence type="ECO:0008006" key="8">
    <source>
        <dbReference type="Google" id="ProtNLM"/>
    </source>
</evidence>
<evidence type="ECO:0000313" key="6">
    <source>
        <dbReference type="EnsemblMetazoa" id="G18881.1:cds"/>
    </source>
</evidence>
<evidence type="ECO:0000259" key="5">
    <source>
        <dbReference type="PROSITE" id="PS50923"/>
    </source>
</evidence>
<dbReference type="Pfam" id="PF00059">
    <property type="entry name" value="Lectin_C"/>
    <property type="match status" value="1"/>
</dbReference>
<dbReference type="InterPro" id="IPR000436">
    <property type="entry name" value="Sushi_SCR_CCP_dom"/>
</dbReference>
<dbReference type="InterPro" id="IPR001304">
    <property type="entry name" value="C-type_lectin-like"/>
</dbReference>
<dbReference type="InterPro" id="IPR016186">
    <property type="entry name" value="C-type_lectin-like/link_sf"/>
</dbReference>
<accession>A0A8W8JG82</accession>
<dbReference type="Gene3D" id="3.10.100.10">
    <property type="entry name" value="Mannose-Binding Protein A, subunit A"/>
    <property type="match status" value="1"/>
</dbReference>
<dbReference type="SUPFAM" id="SSF56436">
    <property type="entry name" value="C-type lectin-like"/>
    <property type="match status" value="1"/>
</dbReference>
<evidence type="ECO:0000256" key="3">
    <source>
        <dbReference type="PROSITE-ProRule" id="PRU00302"/>
    </source>
</evidence>
<dbReference type="InterPro" id="IPR050111">
    <property type="entry name" value="C-type_lectin/snaclec_domain"/>
</dbReference>
<organism evidence="6 7">
    <name type="scientific">Magallana gigas</name>
    <name type="common">Pacific oyster</name>
    <name type="synonym">Crassostrea gigas</name>
    <dbReference type="NCBI Taxonomy" id="29159"/>
    <lineage>
        <taxon>Eukaryota</taxon>
        <taxon>Metazoa</taxon>
        <taxon>Spiralia</taxon>
        <taxon>Lophotrochozoa</taxon>
        <taxon>Mollusca</taxon>
        <taxon>Bivalvia</taxon>
        <taxon>Autobranchia</taxon>
        <taxon>Pteriomorphia</taxon>
        <taxon>Ostreida</taxon>
        <taxon>Ostreoidea</taxon>
        <taxon>Ostreidae</taxon>
        <taxon>Magallana</taxon>
    </lineage>
</organism>
<dbReference type="EnsemblMetazoa" id="G18881.1">
    <property type="protein sequence ID" value="G18881.1:cds"/>
    <property type="gene ID" value="G18881"/>
</dbReference>
<protein>
    <recommendedName>
        <fullName evidence="8">C-type lectin domain-containing protein</fullName>
    </recommendedName>
</protein>
<feature type="domain" description="Sushi" evidence="5">
    <location>
        <begin position="89"/>
        <end position="147"/>
    </location>
</feature>
<dbReference type="PANTHER" id="PTHR22803">
    <property type="entry name" value="MANNOSE, PHOSPHOLIPASE, LECTIN RECEPTOR RELATED"/>
    <property type="match status" value="1"/>
</dbReference>
<dbReference type="InterPro" id="IPR003609">
    <property type="entry name" value="Pan_app"/>
</dbReference>
<feature type="domain" description="C-type lectin" evidence="4">
    <location>
        <begin position="156"/>
        <end position="271"/>
    </location>
</feature>
<dbReference type="Pfam" id="PF00084">
    <property type="entry name" value="Sushi"/>
    <property type="match status" value="1"/>
</dbReference>
<dbReference type="CDD" id="cd00033">
    <property type="entry name" value="CCP"/>
    <property type="match status" value="1"/>
</dbReference>
<dbReference type="SMART" id="SM00034">
    <property type="entry name" value="CLECT"/>
    <property type="match status" value="1"/>
</dbReference>
<keyword evidence="1" id="KW-0732">Signal</keyword>
<proteinExistence type="predicted"/>
<evidence type="ECO:0000256" key="1">
    <source>
        <dbReference type="ARBA" id="ARBA00022729"/>
    </source>
</evidence>
<keyword evidence="2" id="KW-1015">Disulfide bond</keyword>
<dbReference type="InterPro" id="IPR035976">
    <property type="entry name" value="Sushi/SCR/CCP_sf"/>
</dbReference>
<evidence type="ECO:0000256" key="2">
    <source>
        <dbReference type="ARBA" id="ARBA00023157"/>
    </source>
</evidence>
<evidence type="ECO:0000259" key="4">
    <source>
        <dbReference type="PROSITE" id="PS50041"/>
    </source>
</evidence>
<dbReference type="SUPFAM" id="SSF57535">
    <property type="entry name" value="Complement control module/SCR domain"/>
    <property type="match status" value="1"/>
</dbReference>
<reference evidence="6" key="1">
    <citation type="submission" date="2022-08" db="UniProtKB">
        <authorList>
            <consortium name="EnsemblMetazoa"/>
        </authorList>
    </citation>
    <scope>IDENTIFICATION</scope>
    <source>
        <strain evidence="6">05x7-T-G4-1.051#20</strain>
    </source>
</reference>
<dbReference type="Proteomes" id="UP000005408">
    <property type="component" value="Unassembled WGS sequence"/>
</dbReference>
<evidence type="ECO:0000313" key="7">
    <source>
        <dbReference type="Proteomes" id="UP000005408"/>
    </source>
</evidence>
<dbReference type="Pfam" id="PF00024">
    <property type="entry name" value="PAN_1"/>
    <property type="match status" value="1"/>
</dbReference>
<dbReference type="Gene3D" id="2.10.70.10">
    <property type="entry name" value="Complement Module, domain 1"/>
    <property type="match status" value="1"/>
</dbReference>
<dbReference type="InterPro" id="IPR016187">
    <property type="entry name" value="CTDL_fold"/>
</dbReference>
<dbReference type="AlphaFoldDB" id="A0A8W8JG82"/>
<dbReference type="CDD" id="cd00037">
    <property type="entry name" value="CLECT"/>
    <property type="match status" value="1"/>
</dbReference>
<dbReference type="PROSITE" id="PS50923">
    <property type="entry name" value="SUSHI"/>
    <property type="match status" value="1"/>
</dbReference>